<dbReference type="CDD" id="cd04301">
    <property type="entry name" value="NAT_SF"/>
    <property type="match status" value="1"/>
</dbReference>
<protein>
    <submittedName>
        <fullName evidence="2">N-acetyltransferase</fullName>
    </submittedName>
</protein>
<gene>
    <name evidence="2" type="ORF">PbJCM13498_04930</name>
</gene>
<dbReference type="EMBL" id="BLAX01000001">
    <property type="protein sequence ID" value="GET31630.1"/>
    <property type="molecule type" value="Genomic_DNA"/>
</dbReference>
<dbReference type="PROSITE" id="PS51186">
    <property type="entry name" value="GNAT"/>
    <property type="match status" value="1"/>
</dbReference>
<evidence type="ECO:0000313" key="3">
    <source>
        <dbReference type="Proteomes" id="UP000391834"/>
    </source>
</evidence>
<reference evidence="2 3" key="1">
    <citation type="submission" date="2019-10" db="EMBL/GenBank/DDBJ databases">
        <title>Prolixibacter strains distinguished by the presence of nitrate reductase genes were adept at nitrate-dependent anaerobic corrosion of metallic iron and carbon steel.</title>
        <authorList>
            <person name="Iino T."/>
            <person name="Shono N."/>
            <person name="Ito K."/>
            <person name="Nakamura R."/>
            <person name="Sueoka K."/>
            <person name="Harayama S."/>
            <person name="Ohkuma M."/>
        </authorList>
    </citation>
    <scope>NUCLEOTIDE SEQUENCE [LARGE SCALE GENOMIC DNA]</scope>
    <source>
        <strain evidence="2 3">JCM 13498</strain>
    </source>
</reference>
<dbReference type="Pfam" id="PF00583">
    <property type="entry name" value="Acetyltransf_1"/>
    <property type="match status" value="1"/>
</dbReference>
<dbReference type="InterPro" id="IPR016181">
    <property type="entry name" value="Acyl_CoA_acyltransferase"/>
</dbReference>
<comment type="caution">
    <text evidence="2">The sequence shown here is derived from an EMBL/GenBank/DDBJ whole genome shotgun (WGS) entry which is preliminary data.</text>
</comment>
<organism evidence="2 3">
    <name type="scientific">Prolixibacter bellariivorans</name>
    <dbReference type="NCBI Taxonomy" id="314319"/>
    <lineage>
        <taxon>Bacteria</taxon>
        <taxon>Pseudomonadati</taxon>
        <taxon>Bacteroidota</taxon>
        <taxon>Bacteroidia</taxon>
        <taxon>Marinilabiliales</taxon>
        <taxon>Prolixibacteraceae</taxon>
        <taxon>Prolixibacter</taxon>
    </lineage>
</organism>
<name>A0A5M4AUI8_9BACT</name>
<proteinExistence type="predicted"/>
<dbReference type="Gene3D" id="3.40.630.30">
    <property type="match status" value="1"/>
</dbReference>
<dbReference type="Proteomes" id="UP000391834">
    <property type="component" value="Unassembled WGS sequence"/>
</dbReference>
<dbReference type="GO" id="GO:0016747">
    <property type="term" value="F:acyltransferase activity, transferring groups other than amino-acyl groups"/>
    <property type="evidence" value="ECO:0007669"/>
    <property type="project" value="InterPro"/>
</dbReference>
<dbReference type="InterPro" id="IPR000182">
    <property type="entry name" value="GNAT_dom"/>
</dbReference>
<keyword evidence="3" id="KW-1185">Reference proteome</keyword>
<dbReference type="SUPFAM" id="SSF55729">
    <property type="entry name" value="Acyl-CoA N-acyltransferases (Nat)"/>
    <property type="match status" value="1"/>
</dbReference>
<dbReference type="RefSeq" id="WP_025863757.1">
    <property type="nucleotide sequence ID" value="NZ_BLAX01000001.1"/>
</dbReference>
<dbReference type="AlphaFoldDB" id="A0A5M4AUI8"/>
<keyword evidence="2" id="KW-0808">Transferase</keyword>
<accession>A0A5M4AUI8</accession>
<evidence type="ECO:0000259" key="1">
    <source>
        <dbReference type="PROSITE" id="PS51186"/>
    </source>
</evidence>
<evidence type="ECO:0000313" key="2">
    <source>
        <dbReference type="EMBL" id="GET31630.1"/>
    </source>
</evidence>
<dbReference type="OrthoDB" id="1096234at2"/>
<feature type="domain" description="N-acetyltransferase" evidence="1">
    <location>
        <begin position="8"/>
        <end position="164"/>
    </location>
</feature>
<sequence>MKIDHARLTVRKADVGDVPLLIAYRMRYLTELQGEMDERYKLKLMEDLTRYFDRTLTEGQFIAFYAEQEGKVVSFGGMVIKEIPGDIYKTLYLEGDILNMYTIPEARRQGVSSVILEALLADAKKRGISKVALHTSKDGEKLYRKYHFNEPAYPYLERSINTEE</sequence>